<feature type="region of interest" description="Disordered" evidence="5">
    <location>
        <begin position="1"/>
        <end position="46"/>
    </location>
</feature>
<comment type="function">
    <text evidence="1 4">Probably involved in ribonucleotide reductase function.</text>
</comment>
<comment type="similarity">
    <text evidence="2 4">Belongs to the NrdI family.</text>
</comment>
<dbReference type="InterPro" id="IPR004465">
    <property type="entry name" value="RNR_NrdI"/>
</dbReference>
<evidence type="ECO:0000256" key="1">
    <source>
        <dbReference type="ARBA" id="ARBA00003999"/>
    </source>
</evidence>
<dbReference type="EMBL" id="MWXA01000004">
    <property type="protein sequence ID" value="OZG67666.1"/>
    <property type="molecule type" value="Genomic_DNA"/>
</dbReference>
<dbReference type="HAMAP" id="MF_00128">
    <property type="entry name" value="NrdI"/>
    <property type="match status" value="1"/>
</dbReference>
<protein>
    <recommendedName>
        <fullName evidence="3 4">Protein NrdI</fullName>
    </recommendedName>
</protein>
<dbReference type="GO" id="GO:0010181">
    <property type="term" value="F:FMN binding"/>
    <property type="evidence" value="ECO:0007669"/>
    <property type="project" value="InterPro"/>
</dbReference>
<reference evidence="6 7" key="1">
    <citation type="journal article" date="2017" name="BMC Genomics">
        <title>Comparative genomic and phylogenomic analyses of the Bifidobacteriaceae family.</title>
        <authorList>
            <person name="Lugli G.A."/>
            <person name="Milani C."/>
            <person name="Turroni F."/>
            <person name="Duranti S."/>
            <person name="Mancabelli L."/>
            <person name="Mangifesta M."/>
            <person name="Ferrario C."/>
            <person name="Modesto M."/>
            <person name="Mattarelli P."/>
            <person name="Jiri K."/>
            <person name="van Sinderen D."/>
            <person name="Ventura M."/>
        </authorList>
    </citation>
    <scope>NUCLEOTIDE SEQUENCE [LARGE SCALE GENOMIC DNA]</scope>
    <source>
        <strain evidence="6 7">LMG 28769</strain>
    </source>
</reference>
<feature type="compositionally biased region" description="Basic and acidic residues" evidence="5">
    <location>
        <begin position="15"/>
        <end position="33"/>
    </location>
</feature>
<dbReference type="InterPro" id="IPR020852">
    <property type="entry name" value="RNR_Ib_NrdI_bac"/>
</dbReference>
<sequence>MSETLEKTANAMNGVDHDGEGVETHGKQRHGETVEGDPVAISTPDIPAEGEVRGAVVFFSSASENTARFIRNCHLEHEGINVYRIPLHRRGGSLNIREPYILVVPTYGGGSADKAIPTQVRLFLNDRENRDGIRGVIASGNTNFGEAFCMAGDLVSKKCKVPFLYYFELMGTREDEEKVRKGVPEFFANLKERQ</sequence>
<accession>A0A261G9K1</accession>
<dbReference type="AlphaFoldDB" id="A0A261G9K1"/>
<dbReference type="Gene3D" id="3.40.50.360">
    <property type="match status" value="1"/>
</dbReference>
<evidence type="ECO:0000256" key="2">
    <source>
        <dbReference type="ARBA" id="ARBA00009942"/>
    </source>
</evidence>
<dbReference type="NCBIfam" id="TIGR00333">
    <property type="entry name" value="nrdI"/>
    <property type="match status" value="1"/>
</dbReference>
<evidence type="ECO:0000256" key="5">
    <source>
        <dbReference type="SAM" id="MobiDB-lite"/>
    </source>
</evidence>
<keyword evidence="7" id="KW-1185">Reference proteome</keyword>
<dbReference type="InterPro" id="IPR029039">
    <property type="entry name" value="Flavoprotein-like_sf"/>
</dbReference>
<organism evidence="6 7">
    <name type="scientific">Bifidobacterium aquikefiri</name>
    <dbReference type="NCBI Taxonomy" id="1653207"/>
    <lineage>
        <taxon>Bacteria</taxon>
        <taxon>Bacillati</taxon>
        <taxon>Actinomycetota</taxon>
        <taxon>Actinomycetes</taxon>
        <taxon>Bifidobacteriales</taxon>
        <taxon>Bifidobacteriaceae</taxon>
        <taxon>Bifidobacterium</taxon>
    </lineage>
</organism>
<evidence type="ECO:0000313" key="7">
    <source>
        <dbReference type="Proteomes" id="UP000216451"/>
    </source>
</evidence>
<evidence type="ECO:0000256" key="3">
    <source>
        <dbReference type="ARBA" id="ARBA00020129"/>
    </source>
</evidence>
<evidence type="ECO:0000256" key="4">
    <source>
        <dbReference type="HAMAP-Rule" id="MF_00128"/>
    </source>
</evidence>
<dbReference type="PANTHER" id="PTHR37297">
    <property type="entry name" value="PROTEIN NRDI"/>
    <property type="match status" value="1"/>
</dbReference>
<dbReference type="Pfam" id="PF07972">
    <property type="entry name" value="Flavodoxin_NdrI"/>
    <property type="match status" value="1"/>
</dbReference>
<evidence type="ECO:0000313" key="6">
    <source>
        <dbReference type="EMBL" id="OZG67666.1"/>
    </source>
</evidence>
<comment type="caution">
    <text evidence="6">The sequence shown here is derived from an EMBL/GenBank/DDBJ whole genome shotgun (WGS) entry which is preliminary data.</text>
</comment>
<dbReference type="PANTHER" id="PTHR37297:SF1">
    <property type="entry name" value="PROTEIN NRDI"/>
    <property type="match status" value="1"/>
</dbReference>
<dbReference type="Proteomes" id="UP000216451">
    <property type="component" value="Unassembled WGS sequence"/>
</dbReference>
<proteinExistence type="inferred from homology"/>
<name>A0A261G9K1_9BIFI</name>
<dbReference type="SUPFAM" id="SSF52218">
    <property type="entry name" value="Flavoproteins"/>
    <property type="match status" value="1"/>
</dbReference>
<gene>
    <name evidence="4" type="primary">nrdI</name>
    <name evidence="6" type="ORF">BAQU_0758</name>
</gene>